<accession>A0A2P2PHX4</accession>
<sequence>MYMYLLFYFLWEMVFCIRIAGCKAEHLVGMIGLVLYQNALHCSCT</sequence>
<organism evidence="2">
    <name type="scientific">Rhizophora mucronata</name>
    <name type="common">Asiatic mangrove</name>
    <dbReference type="NCBI Taxonomy" id="61149"/>
    <lineage>
        <taxon>Eukaryota</taxon>
        <taxon>Viridiplantae</taxon>
        <taxon>Streptophyta</taxon>
        <taxon>Embryophyta</taxon>
        <taxon>Tracheophyta</taxon>
        <taxon>Spermatophyta</taxon>
        <taxon>Magnoliopsida</taxon>
        <taxon>eudicotyledons</taxon>
        <taxon>Gunneridae</taxon>
        <taxon>Pentapetalae</taxon>
        <taxon>rosids</taxon>
        <taxon>fabids</taxon>
        <taxon>Malpighiales</taxon>
        <taxon>Rhizophoraceae</taxon>
        <taxon>Rhizophora</taxon>
    </lineage>
</organism>
<dbReference type="EMBL" id="GGEC01073798">
    <property type="protein sequence ID" value="MBX54282.1"/>
    <property type="molecule type" value="Transcribed_RNA"/>
</dbReference>
<evidence type="ECO:0000313" key="2">
    <source>
        <dbReference type="EMBL" id="MBX54282.1"/>
    </source>
</evidence>
<name>A0A2P2PHX4_RHIMU</name>
<proteinExistence type="predicted"/>
<dbReference type="AlphaFoldDB" id="A0A2P2PHX4"/>
<protein>
    <submittedName>
        <fullName evidence="2">Uncharacterized protein</fullName>
    </submittedName>
</protein>
<feature type="chain" id="PRO_5015160243" evidence="1">
    <location>
        <begin position="25"/>
        <end position="45"/>
    </location>
</feature>
<reference evidence="2" key="1">
    <citation type="submission" date="2018-02" db="EMBL/GenBank/DDBJ databases">
        <title>Rhizophora mucronata_Transcriptome.</title>
        <authorList>
            <person name="Meera S.P."/>
            <person name="Sreeshan A."/>
            <person name="Augustine A."/>
        </authorList>
    </citation>
    <scope>NUCLEOTIDE SEQUENCE</scope>
    <source>
        <tissue evidence="2">Leaf</tissue>
    </source>
</reference>
<feature type="signal peptide" evidence="1">
    <location>
        <begin position="1"/>
        <end position="24"/>
    </location>
</feature>
<evidence type="ECO:0000256" key="1">
    <source>
        <dbReference type="SAM" id="SignalP"/>
    </source>
</evidence>
<keyword evidence="1" id="KW-0732">Signal</keyword>